<name>A0ACB8Q730_9AGAM</name>
<organism evidence="1 2">
    <name type="scientific">Vararia minispora EC-137</name>
    <dbReference type="NCBI Taxonomy" id="1314806"/>
    <lineage>
        <taxon>Eukaryota</taxon>
        <taxon>Fungi</taxon>
        <taxon>Dikarya</taxon>
        <taxon>Basidiomycota</taxon>
        <taxon>Agaricomycotina</taxon>
        <taxon>Agaricomycetes</taxon>
        <taxon>Russulales</taxon>
        <taxon>Lachnocladiaceae</taxon>
        <taxon>Vararia</taxon>
    </lineage>
</organism>
<reference evidence="1" key="1">
    <citation type="submission" date="2021-02" db="EMBL/GenBank/DDBJ databases">
        <authorList>
            <consortium name="DOE Joint Genome Institute"/>
            <person name="Ahrendt S."/>
            <person name="Looney B.P."/>
            <person name="Miyauchi S."/>
            <person name="Morin E."/>
            <person name="Drula E."/>
            <person name="Courty P.E."/>
            <person name="Chicoki N."/>
            <person name="Fauchery L."/>
            <person name="Kohler A."/>
            <person name="Kuo A."/>
            <person name="Labutti K."/>
            <person name="Pangilinan J."/>
            <person name="Lipzen A."/>
            <person name="Riley R."/>
            <person name="Andreopoulos W."/>
            <person name="He G."/>
            <person name="Johnson J."/>
            <person name="Barry K.W."/>
            <person name="Grigoriev I.V."/>
            <person name="Nagy L."/>
            <person name="Hibbett D."/>
            <person name="Henrissat B."/>
            <person name="Matheny P.B."/>
            <person name="Labbe J."/>
            <person name="Martin F."/>
        </authorList>
    </citation>
    <scope>NUCLEOTIDE SEQUENCE</scope>
    <source>
        <strain evidence="1">EC-137</strain>
    </source>
</reference>
<evidence type="ECO:0000313" key="1">
    <source>
        <dbReference type="EMBL" id="KAI0027450.1"/>
    </source>
</evidence>
<dbReference type="Proteomes" id="UP000814128">
    <property type="component" value="Unassembled WGS sequence"/>
</dbReference>
<gene>
    <name evidence="1" type="ORF">K488DRAFT_61564</name>
</gene>
<protein>
    <submittedName>
        <fullName evidence="1">Uncharacterized protein</fullName>
    </submittedName>
</protein>
<reference evidence="1" key="2">
    <citation type="journal article" date="2022" name="New Phytol.">
        <title>Evolutionary transition to the ectomycorrhizal habit in the genomes of a hyperdiverse lineage of mushroom-forming fungi.</title>
        <authorList>
            <person name="Looney B."/>
            <person name="Miyauchi S."/>
            <person name="Morin E."/>
            <person name="Drula E."/>
            <person name="Courty P.E."/>
            <person name="Kohler A."/>
            <person name="Kuo A."/>
            <person name="LaButti K."/>
            <person name="Pangilinan J."/>
            <person name="Lipzen A."/>
            <person name="Riley R."/>
            <person name="Andreopoulos W."/>
            <person name="He G."/>
            <person name="Johnson J."/>
            <person name="Nolan M."/>
            <person name="Tritt A."/>
            <person name="Barry K.W."/>
            <person name="Grigoriev I.V."/>
            <person name="Nagy L.G."/>
            <person name="Hibbett D."/>
            <person name="Henrissat B."/>
            <person name="Matheny P.B."/>
            <person name="Labbe J."/>
            <person name="Martin F.M."/>
        </authorList>
    </citation>
    <scope>NUCLEOTIDE SEQUENCE</scope>
    <source>
        <strain evidence="1">EC-137</strain>
    </source>
</reference>
<evidence type="ECO:0000313" key="2">
    <source>
        <dbReference type="Proteomes" id="UP000814128"/>
    </source>
</evidence>
<feature type="non-terminal residue" evidence="1">
    <location>
        <position position="1"/>
    </location>
</feature>
<proteinExistence type="predicted"/>
<dbReference type="EMBL" id="MU273902">
    <property type="protein sequence ID" value="KAI0027450.1"/>
    <property type="molecule type" value="Genomic_DNA"/>
</dbReference>
<accession>A0ACB8Q730</accession>
<keyword evidence="2" id="KW-1185">Reference proteome</keyword>
<sequence>AETANKFLLNGMVICSKRILGTKMKKEPVRCLKCQSYGHYTNTCLATEDICGKCRGKHHTVDCVNSSSSYCVSCWADDHSSRDRICPEFQRKCEQYDSHHPENGLVFFPMEEPWIWASHASTPTVLDNQTRQFL</sequence>
<comment type="caution">
    <text evidence="1">The sequence shown here is derived from an EMBL/GenBank/DDBJ whole genome shotgun (WGS) entry which is preliminary data.</text>
</comment>